<keyword evidence="6" id="KW-1185">Reference proteome</keyword>
<protein>
    <recommendedName>
        <fullName evidence="4">Chromodomain-helicase-DNA-binding protein 1-like C-terminal domain-containing protein</fullName>
    </recommendedName>
</protein>
<evidence type="ECO:0000259" key="4">
    <source>
        <dbReference type="SMART" id="SM01176"/>
    </source>
</evidence>
<dbReference type="InterPro" id="IPR039880">
    <property type="entry name" value="CHCT1-like"/>
</dbReference>
<accession>A0A315WQA9</accession>
<dbReference type="Pfam" id="PF23588">
    <property type="entry name" value="HTH_CHD1_Hrp3"/>
    <property type="match status" value="1"/>
</dbReference>
<feature type="domain" description="Chromodomain-helicase-DNA-binding protein 1-like C-terminal" evidence="4">
    <location>
        <begin position="234"/>
        <end position="337"/>
    </location>
</feature>
<dbReference type="InterPro" id="IPR056302">
    <property type="entry name" value="CHD1-2/Hrp3_HTH"/>
</dbReference>
<reference evidence="5 6" key="1">
    <citation type="journal article" date="2018" name="G3 (Bethesda)">
        <title>A High-Quality Reference Genome for the Invasive Mosquitofish Gambusia affinis Using a Chicago Library.</title>
        <authorList>
            <person name="Hoffberg S.L."/>
            <person name="Troendle N.J."/>
            <person name="Glenn T.C."/>
            <person name="Mahmud O."/>
            <person name="Louha S."/>
            <person name="Chalopin D."/>
            <person name="Bennetzen J.L."/>
            <person name="Mauricio R."/>
        </authorList>
    </citation>
    <scope>NUCLEOTIDE SEQUENCE [LARGE SCALE GENOMIC DNA]</scope>
    <source>
        <strain evidence="5">NE01/NJP1002.9</strain>
        <tissue evidence="5">Muscle</tissue>
    </source>
</reference>
<dbReference type="Proteomes" id="UP000250572">
    <property type="component" value="Unassembled WGS sequence"/>
</dbReference>
<comment type="subcellular location">
    <subcellularLocation>
        <location evidence="1">Nucleus</location>
    </subcellularLocation>
</comment>
<feature type="compositionally biased region" description="Basic and acidic residues" evidence="3">
    <location>
        <begin position="123"/>
        <end position="140"/>
    </location>
</feature>
<evidence type="ECO:0000313" key="6">
    <source>
        <dbReference type="Proteomes" id="UP000250572"/>
    </source>
</evidence>
<sequence>MIPCHSKAAHFDIEWGKEDDSSLLIGIYEYGYGSWEMIKMDPDLNLTHKLLPDDPDKKPQAKQLQARADYLIKLLSKDLAKREAQKQTGTVNSRKKKPRRKIGKTLKSIKGDDVIKSPSSDLTSDKRSDDENEIDVEKRMATGRAPTKHVQEDKLKGKDEYDEDHEHQASSSEERDCEEKEGKKEEAESCDIKESKEPVQKMEDDNGEKIEVKTEVRERTKRASNLSVQKTYTADNVPVCEESEELDQRTFSVCKERMRPVKAALKQLDRPEKGLSEREQLEHTRQCLIKIGDHITQCLKEYSNPDQIKQWRKNLWIFVSKFTEFDARKLHKLYKHAIKKRQENAQ</sequence>
<dbReference type="PANTHER" id="PTHR21765:SF1">
    <property type="entry name" value="CHD1 HELICAL C-TERMINAL DOMAIN CONTAINING PROTEIN 1"/>
    <property type="match status" value="1"/>
</dbReference>
<evidence type="ECO:0000256" key="3">
    <source>
        <dbReference type="SAM" id="MobiDB-lite"/>
    </source>
</evidence>
<comment type="caution">
    <text evidence="5">The sequence shown here is derived from an EMBL/GenBank/DDBJ whole genome shotgun (WGS) entry which is preliminary data.</text>
</comment>
<dbReference type="PANTHER" id="PTHR21765">
    <property type="entry name" value="SIMILAR TO CHROMODOMAIN-HELICASE-DNA-BINDING PROTEIN 1 (CHD-1)"/>
    <property type="match status" value="1"/>
</dbReference>
<organism evidence="5 6">
    <name type="scientific">Gambusia affinis</name>
    <name type="common">Western mosquitofish</name>
    <name type="synonym">Heterandria affinis</name>
    <dbReference type="NCBI Taxonomy" id="33528"/>
    <lineage>
        <taxon>Eukaryota</taxon>
        <taxon>Metazoa</taxon>
        <taxon>Chordata</taxon>
        <taxon>Craniata</taxon>
        <taxon>Vertebrata</taxon>
        <taxon>Euteleostomi</taxon>
        <taxon>Actinopterygii</taxon>
        <taxon>Neopterygii</taxon>
        <taxon>Teleostei</taxon>
        <taxon>Neoteleostei</taxon>
        <taxon>Acanthomorphata</taxon>
        <taxon>Ovalentaria</taxon>
        <taxon>Atherinomorphae</taxon>
        <taxon>Cyprinodontiformes</taxon>
        <taxon>Poeciliidae</taxon>
        <taxon>Poeciliinae</taxon>
        <taxon>Gambusia</taxon>
    </lineage>
</organism>
<evidence type="ECO:0000256" key="1">
    <source>
        <dbReference type="ARBA" id="ARBA00004123"/>
    </source>
</evidence>
<feature type="non-terminal residue" evidence="5">
    <location>
        <position position="346"/>
    </location>
</feature>
<evidence type="ECO:0000313" key="5">
    <source>
        <dbReference type="EMBL" id="PWA31970.1"/>
    </source>
</evidence>
<proteinExistence type="predicted"/>
<feature type="region of interest" description="Disordered" evidence="3">
    <location>
        <begin position="82"/>
        <end position="204"/>
    </location>
</feature>
<gene>
    <name evidence="5" type="ORF">CCH79_00019286</name>
</gene>
<dbReference type="Pfam" id="PF13907">
    <property type="entry name" value="CHD1-like_C"/>
    <property type="match status" value="1"/>
</dbReference>
<dbReference type="GO" id="GO:0005634">
    <property type="term" value="C:nucleus"/>
    <property type="evidence" value="ECO:0007669"/>
    <property type="project" value="UniProtKB-SubCell"/>
</dbReference>
<dbReference type="EMBL" id="NHOQ01000243">
    <property type="protein sequence ID" value="PWA31970.1"/>
    <property type="molecule type" value="Genomic_DNA"/>
</dbReference>
<name>A0A315WQA9_GAMAF</name>
<dbReference type="AlphaFoldDB" id="A0A315WQA9"/>
<feature type="compositionally biased region" description="Basic and acidic residues" evidence="3">
    <location>
        <begin position="149"/>
        <end position="204"/>
    </location>
</feature>
<dbReference type="InterPro" id="IPR025260">
    <property type="entry name" value="CHD1-like_C"/>
</dbReference>
<dbReference type="Gene3D" id="1.10.10.60">
    <property type="entry name" value="Homeodomain-like"/>
    <property type="match status" value="1"/>
</dbReference>
<evidence type="ECO:0000256" key="2">
    <source>
        <dbReference type="ARBA" id="ARBA00023242"/>
    </source>
</evidence>
<dbReference type="SMART" id="SM01176">
    <property type="entry name" value="DUF4208"/>
    <property type="match status" value="1"/>
</dbReference>
<keyword evidence="2" id="KW-0539">Nucleus</keyword>
<feature type="compositionally biased region" description="Basic residues" evidence="3">
    <location>
        <begin position="93"/>
        <end position="104"/>
    </location>
</feature>